<evidence type="ECO:0000256" key="2">
    <source>
        <dbReference type="SAM" id="Phobius"/>
    </source>
</evidence>
<evidence type="ECO:0000313" key="4">
    <source>
        <dbReference type="Proteomes" id="UP001344658"/>
    </source>
</evidence>
<dbReference type="RefSeq" id="WP_330793794.1">
    <property type="nucleotide sequence ID" value="NZ_JAZEWV010000004.1"/>
</dbReference>
<dbReference type="Proteomes" id="UP001344658">
    <property type="component" value="Unassembled WGS sequence"/>
</dbReference>
<evidence type="ECO:0000256" key="1">
    <source>
        <dbReference type="SAM" id="MobiDB-lite"/>
    </source>
</evidence>
<name>A0ABU7P7U5_9ACTN</name>
<gene>
    <name evidence="3" type="ORF">V2S66_07915</name>
</gene>
<comment type="caution">
    <text evidence="3">The sequence shown here is derived from an EMBL/GenBank/DDBJ whole genome shotgun (WGS) entry which is preliminary data.</text>
</comment>
<proteinExistence type="predicted"/>
<feature type="transmembrane region" description="Helical" evidence="2">
    <location>
        <begin position="76"/>
        <end position="97"/>
    </location>
</feature>
<keyword evidence="2" id="KW-0812">Transmembrane</keyword>
<feature type="region of interest" description="Disordered" evidence="1">
    <location>
        <begin position="1"/>
        <end position="71"/>
    </location>
</feature>
<keyword evidence="4" id="KW-1185">Reference proteome</keyword>
<keyword evidence="2" id="KW-1133">Transmembrane helix</keyword>
<dbReference type="InterPro" id="IPR038468">
    <property type="entry name" value="MmpS_C"/>
</dbReference>
<evidence type="ECO:0008006" key="5">
    <source>
        <dbReference type="Google" id="ProtNLM"/>
    </source>
</evidence>
<keyword evidence="2" id="KW-0472">Membrane</keyword>
<sequence length="196" mass="20170">MSEPTSGQGGHPERDESRWGAGVGPPHAPGEPAVQEEVVTGWSDHGAGGQDGPTPPDGPTGSGHVHSPPPKRWRRWPWIVLAGLVFLGAVAGIATAVHGESTKQVTVRYSITGTARDVAVAYSTWHGGNISTTKETVKALPWHLKVTTKEYRTGGSLAVTLGASGGTVTCAAVKDDGKVHTDTASGPSATAYCSGF</sequence>
<dbReference type="Gene3D" id="2.60.40.2880">
    <property type="entry name" value="MmpS1-5, C-terminal soluble domain"/>
    <property type="match status" value="1"/>
</dbReference>
<evidence type="ECO:0000313" key="3">
    <source>
        <dbReference type="EMBL" id="MEE4541893.1"/>
    </source>
</evidence>
<reference evidence="3 4" key="1">
    <citation type="submission" date="2023-12" db="EMBL/GenBank/DDBJ databases">
        <title>Streptomyces sp. V4-01.</title>
        <authorList>
            <person name="Somphong A."/>
            <person name="Phongsopitanun W."/>
        </authorList>
    </citation>
    <scope>NUCLEOTIDE SEQUENCE [LARGE SCALE GENOMIC DNA]</scope>
    <source>
        <strain evidence="3 4">V4-01</strain>
    </source>
</reference>
<protein>
    <recommendedName>
        <fullName evidence="5">MmpS family membrane protein</fullName>
    </recommendedName>
</protein>
<dbReference type="EMBL" id="JAZEWV010000004">
    <property type="protein sequence ID" value="MEE4541893.1"/>
    <property type="molecule type" value="Genomic_DNA"/>
</dbReference>
<accession>A0ABU7P7U5</accession>
<organism evidence="3 4">
    <name type="scientific">Actinacidiphila polyblastidii</name>
    <dbReference type="NCBI Taxonomy" id="3110430"/>
    <lineage>
        <taxon>Bacteria</taxon>
        <taxon>Bacillati</taxon>
        <taxon>Actinomycetota</taxon>
        <taxon>Actinomycetes</taxon>
        <taxon>Kitasatosporales</taxon>
        <taxon>Streptomycetaceae</taxon>
        <taxon>Actinacidiphila</taxon>
    </lineage>
</organism>